<dbReference type="RefSeq" id="WP_221279177.1">
    <property type="nucleotide sequence ID" value="NZ_AP024814.1"/>
</dbReference>
<dbReference type="EMBL" id="AP024814">
    <property type="protein sequence ID" value="BCZ17896.1"/>
    <property type="molecule type" value="Genomic_DNA"/>
</dbReference>
<dbReference type="SUPFAM" id="SSF53756">
    <property type="entry name" value="UDP-Glycosyltransferase/glycogen phosphorylase"/>
    <property type="match status" value="1"/>
</dbReference>
<keyword evidence="2" id="KW-1185">Reference proteome</keyword>
<evidence type="ECO:0000313" key="2">
    <source>
        <dbReference type="Proteomes" id="UP000826775"/>
    </source>
</evidence>
<gene>
    <name evidence="1" type="ORF">NHP190003_11780</name>
</gene>
<dbReference type="Proteomes" id="UP000826775">
    <property type="component" value="Chromosome"/>
</dbReference>
<dbReference type="InterPro" id="IPR051199">
    <property type="entry name" value="LPS_LOS_Heptosyltrfase"/>
</dbReference>
<dbReference type="PANTHER" id="PTHR30160">
    <property type="entry name" value="TETRAACYLDISACCHARIDE 4'-KINASE-RELATED"/>
    <property type="match status" value="1"/>
</dbReference>
<sequence>MGLLRFLVKRVFLLFSRVCERVFWNEKTFDKFVRTWLDLSTHLHKPKIRPKTLLLIRLDALGDYVLFRNFLKPIRESYKDYEITFLCNSANLEIFNAYDTDCVDKLYPISTQRWLGSKWRFLYRFYHLYRLHQKSYEICINPTFTRFSMKEDLIMQAMHALHKIGSYGEMLSWCWKESAPTLQHNDKVYTTLLKASPDLLFEFERNREFCAQLLNKNLDSVRLHMDLPSSPPSLRSHMGCFS</sequence>
<reference evidence="1 2" key="1">
    <citation type="submission" date="2021-07" db="EMBL/GenBank/DDBJ databases">
        <title>Novel Helicobacter sp. Isolated from a dog.</title>
        <authorList>
            <person name="Rimbara E."/>
            <person name="Suzuki M."/>
        </authorList>
    </citation>
    <scope>NUCLEOTIDE SEQUENCE [LARGE SCALE GENOMIC DNA]</scope>
    <source>
        <strain evidence="2">NHP19-003</strain>
    </source>
</reference>
<name>A0ABM7SB84_9HELI</name>
<protein>
    <submittedName>
        <fullName evidence="1">Uncharacterized protein</fullName>
    </submittedName>
</protein>
<proteinExistence type="predicted"/>
<dbReference type="Gene3D" id="3.40.50.2000">
    <property type="entry name" value="Glycogen Phosphorylase B"/>
    <property type="match status" value="1"/>
</dbReference>
<organism evidence="1 2">
    <name type="scientific">Helicobacter gastrocanis</name>
    <dbReference type="NCBI Taxonomy" id="2849641"/>
    <lineage>
        <taxon>Bacteria</taxon>
        <taxon>Pseudomonadati</taxon>
        <taxon>Campylobacterota</taxon>
        <taxon>Epsilonproteobacteria</taxon>
        <taxon>Campylobacterales</taxon>
        <taxon>Helicobacteraceae</taxon>
        <taxon>Helicobacter</taxon>
    </lineage>
</organism>
<evidence type="ECO:0000313" key="1">
    <source>
        <dbReference type="EMBL" id="BCZ17896.1"/>
    </source>
</evidence>
<accession>A0ABM7SB84</accession>
<dbReference type="PANTHER" id="PTHR30160:SF1">
    <property type="entry name" value="LIPOPOLYSACCHARIDE 1,2-N-ACETYLGLUCOSAMINETRANSFERASE-RELATED"/>
    <property type="match status" value="1"/>
</dbReference>